<name>A0A4Q9GSD8_9MICO</name>
<sequence>MLKTAIVITALGLLSALAGWLMLVLMDTPDANIGAGALWVIGWWVAGIGAVLTVIALLLRVARRSRA</sequence>
<evidence type="ECO:0000256" key="1">
    <source>
        <dbReference type="SAM" id="Phobius"/>
    </source>
</evidence>
<keyword evidence="3" id="KW-1185">Reference proteome</keyword>
<comment type="caution">
    <text evidence="2">The sequence shown here is derived from an EMBL/GenBank/DDBJ whole genome shotgun (WGS) entry which is preliminary data.</text>
</comment>
<reference evidence="3" key="1">
    <citation type="submission" date="2019-02" db="EMBL/GenBank/DDBJ databases">
        <title>Glaciihabitans arcticus sp. nov., a psychrotolerant bacterium isolated from polar soil.</title>
        <authorList>
            <person name="Dahal R.H."/>
        </authorList>
    </citation>
    <scope>NUCLEOTIDE SEQUENCE [LARGE SCALE GENOMIC DNA]</scope>
    <source>
        <strain evidence="3">RP-3-7</strain>
    </source>
</reference>
<evidence type="ECO:0000313" key="3">
    <source>
        <dbReference type="Proteomes" id="UP000294194"/>
    </source>
</evidence>
<gene>
    <name evidence="2" type="ORF">EYE40_09325</name>
</gene>
<keyword evidence="1" id="KW-0472">Membrane</keyword>
<keyword evidence="1" id="KW-0812">Transmembrane</keyword>
<accession>A0A4Q9GSD8</accession>
<dbReference type="EMBL" id="SISG01000001">
    <property type="protein sequence ID" value="TBN57571.1"/>
    <property type="molecule type" value="Genomic_DNA"/>
</dbReference>
<dbReference type="AlphaFoldDB" id="A0A4Q9GSD8"/>
<dbReference type="Proteomes" id="UP000294194">
    <property type="component" value="Unassembled WGS sequence"/>
</dbReference>
<proteinExistence type="predicted"/>
<evidence type="ECO:0000313" key="2">
    <source>
        <dbReference type="EMBL" id="TBN57571.1"/>
    </source>
</evidence>
<feature type="transmembrane region" description="Helical" evidence="1">
    <location>
        <begin position="37"/>
        <end position="59"/>
    </location>
</feature>
<protein>
    <submittedName>
        <fullName evidence="2">Uncharacterized protein</fullName>
    </submittedName>
</protein>
<dbReference type="RefSeq" id="WP_130981682.1">
    <property type="nucleotide sequence ID" value="NZ_SISG01000001.1"/>
</dbReference>
<organism evidence="2 3">
    <name type="scientific">Glaciihabitans arcticus</name>
    <dbReference type="NCBI Taxonomy" id="2668039"/>
    <lineage>
        <taxon>Bacteria</taxon>
        <taxon>Bacillati</taxon>
        <taxon>Actinomycetota</taxon>
        <taxon>Actinomycetes</taxon>
        <taxon>Micrococcales</taxon>
        <taxon>Microbacteriaceae</taxon>
        <taxon>Glaciihabitans</taxon>
    </lineage>
</organism>
<keyword evidence="1" id="KW-1133">Transmembrane helix</keyword>